<proteinExistence type="predicted"/>
<dbReference type="Proteomes" id="UP000441754">
    <property type="component" value="Unassembled WGS sequence"/>
</dbReference>
<reference evidence="1 2" key="1">
    <citation type="journal article" date="2018" name="Antonie Van Leeuwenhoek">
        <title>Larkinella terrae sp. nov., isolated from soil on Jeju Island, South Korea.</title>
        <authorList>
            <person name="Ten L.N."/>
            <person name="Jeon J."/>
            <person name="Park S.J."/>
            <person name="Park S."/>
            <person name="Lee S.Y."/>
            <person name="Kim M.K."/>
            <person name="Jung H.Y."/>
        </authorList>
    </citation>
    <scope>NUCLEOTIDE SEQUENCE [LARGE SCALE GENOMIC DNA]</scope>
    <source>
        <strain evidence="1 2">KCTC 52001</strain>
    </source>
</reference>
<evidence type="ECO:0000313" key="2">
    <source>
        <dbReference type="Proteomes" id="UP000441754"/>
    </source>
</evidence>
<organism evidence="1 2">
    <name type="scientific">Larkinella terrae</name>
    <dbReference type="NCBI Taxonomy" id="2025311"/>
    <lineage>
        <taxon>Bacteria</taxon>
        <taxon>Pseudomonadati</taxon>
        <taxon>Bacteroidota</taxon>
        <taxon>Cytophagia</taxon>
        <taxon>Cytophagales</taxon>
        <taxon>Spirosomataceae</taxon>
        <taxon>Larkinella</taxon>
    </lineage>
</organism>
<dbReference type="RefSeq" id="WP_154175217.1">
    <property type="nucleotide sequence ID" value="NZ_WJXZ01000006.1"/>
</dbReference>
<keyword evidence="2" id="KW-1185">Reference proteome</keyword>
<accession>A0A7K0EJ90</accession>
<comment type="caution">
    <text evidence="1">The sequence shown here is derived from an EMBL/GenBank/DDBJ whole genome shotgun (WGS) entry which is preliminary data.</text>
</comment>
<sequence length="98" mass="10799">MKIKLVGEGSSTPVVNAKGFVETEIQFDESEEEQTYRIEGKKGSISLVTTSTPEGEVHTLLINNKSRFSGTAYELEQFFDAVTDIARSSQVLIDVTKP</sequence>
<gene>
    <name evidence="1" type="ORF">GJJ30_11045</name>
</gene>
<protein>
    <submittedName>
        <fullName evidence="1">Uncharacterized protein</fullName>
    </submittedName>
</protein>
<dbReference type="EMBL" id="WJXZ01000006">
    <property type="protein sequence ID" value="MRS61825.1"/>
    <property type="molecule type" value="Genomic_DNA"/>
</dbReference>
<evidence type="ECO:0000313" key="1">
    <source>
        <dbReference type="EMBL" id="MRS61825.1"/>
    </source>
</evidence>
<dbReference type="AlphaFoldDB" id="A0A7K0EJ90"/>
<name>A0A7K0EJ90_9BACT</name>